<evidence type="ECO:0000256" key="1">
    <source>
        <dbReference type="SAM" id="MobiDB-lite"/>
    </source>
</evidence>
<feature type="compositionally biased region" description="Polar residues" evidence="1">
    <location>
        <begin position="64"/>
        <end position="79"/>
    </location>
</feature>
<feature type="chain" id="PRO_5039290962" description="Lipoprotein" evidence="2">
    <location>
        <begin position="20"/>
        <end position="103"/>
    </location>
</feature>
<reference evidence="3 4" key="1">
    <citation type="submission" date="2018-01" db="EMBL/GenBank/DDBJ databases">
        <title>Glutamicibacter soli strain NHPC-3 Whole genome sequence and assembly.</title>
        <authorList>
            <person name="Choudhury P."/>
            <person name="Gupta D."/>
            <person name="Sengupta K."/>
            <person name="Jawed A."/>
            <person name="Sultana N."/>
            <person name="Saha P."/>
        </authorList>
    </citation>
    <scope>NUCLEOTIDE SEQUENCE [LARGE SCALE GENOMIC DNA]</scope>
    <source>
        <strain evidence="3 4">NHPC-3</strain>
    </source>
</reference>
<dbReference type="AlphaFoldDB" id="A0A365Y7E5"/>
<sequence>MKKILPLLVVATLGLAACSGPSPDDLRRSDPEGSTACIHYGGSLTAPGDIGQTNRQKAAEHGSAASTDSIRNAVSTDASGQPVITDDEAFAAACEQQGFDFKR</sequence>
<protein>
    <recommendedName>
        <fullName evidence="5">Lipoprotein</fullName>
    </recommendedName>
</protein>
<feature type="region of interest" description="Disordered" evidence="1">
    <location>
        <begin position="48"/>
        <end position="80"/>
    </location>
</feature>
<evidence type="ECO:0000313" key="4">
    <source>
        <dbReference type="Proteomes" id="UP000252167"/>
    </source>
</evidence>
<organism evidence="3 4">
    <name type="scientific">Glutamicibacter soli</name>
    <dbReference type="NCBI Taxonomy" id="453836"/>
    <lineage>
        <taxon>Bacteria</taxon>
        <taxon>Bacillati</taxon>
        <taxon>Actinomycetota</taxon>
        <taxon>Actinomycetes</taxon>
        <taxon>Micrococcales</taxon>
        <taxon>Micrococcaceae</taxon>
        <taxon>Glutamicibacter</taxon>
    </lineage>
</organism>
<dbReference type="EMBL" id="POAF01000014">
    <property type="protein sequence ID" value="RBL98571.1"/>
    <property type="molecule type" value="Genomic_DNA"/>
</dbReference>
<name>A0A365Y7E5_9MICC</name>
<comment type="caution">
    <text evidence="3">The sequence shown here is derived from an EMBL/GenBank/DDBJ whole genome shotgun (WGS) entry which is preliminary data.</text>
</comment>
<accession>A0A365Y7E5</accession>
<keyword evidence="2" id="KW-0732">Signal</keyword>
<keyword evidence="4" id="KW-1185">Reference proteome</keyword>
<evidence type="ECO:0000256" key="2">
    <source>
        <dbReference type="SAM" id="SignalP"/>
    </source>
</evidence>
<feature type="signal peptide" evidence="2">
    <location>
        <begin position="1"/>
        <end position="19"/>
    </location>
</feature>
<evidence type="ECO:0008006" key="5">
    <source>
        <dbReference type="Google" id="ProtNLM"/>
    </source>
</evidence>
<evidence type="ECO:0000313" key="3">
    <source>
        <dbReference type="EMBL" id="RBL98571.1"/>
    </source>
</evidence>
<dbReference type="PROSITE" id="PS51257">
    <property type="entry name" value="PROKAR_LIPOPROTEIN"/>
    <property type="match status" value="1"/>
</dbReference>
<gene>
    <name evidence="3" type="ORF">C1H84_17630</name>
</gene>
<proteinExistence type="predicted"/>
<dbReference type="Proteomes" id="UP000252167">
    <property type="component" value="Unassembled WGS sequence"/>
</dbReference>
<dbReference type="RefSeq" id="WP_047119954.1">
    <property type="nucleotide sequence ID" value="NZ_CM125969.1"/>
</dbReference>